<dbReference type="OrthoDB" id="594021at2"/>
<dbReference type="Proteomes" id="UP000199006">
    <property type="component" value="Unassembled WGS sequence"/>
</dbReference>
<accession>A0A1I4IRI1</accession>
<evidence type="ECO:0000313" key="1">
    <source>
        <dbReference type="EMBL" id="SFL56603.1"/>
    </source>
</evidence>
<sequence>MGKIASKYGILQECNVTEYYSNGKIKNCKLKVANQIKINNLKVTPYFGADQARRKDKSALSFYQNGNLKAISLAKQTLLKIKDNIYPAERILFYQSGEIKCIFPLDSKINGYWTEEDEYKLATKLKLKLSFVDLNNKIINLRFYKNGKIKSITLWPQERIDLTTPVGPLTGRIGFELFENGKLKSCEPAQPTVITTPLGKITVFDSQAAGINGDSNSLKFNSAGKLAGLKTEHNQFKIISKETLKSELIKPTQQPHIFNLDIKLTFPIEIQFENNQIIFNQKQNKIFSFANYLFKIKDYQPTVSLNCSSCQVS</sequence>
<proteinExistence type="predicted"/>
<evidence type="ECO:0000313" key="2">
    <source>
        <dbReference type="Proteomes" id="UP000199006"/>
    </source>
</evidence>
<reference evidence="1 2" key="1">
    <citation type="submission" date="2016-10" db="EMBL/GenBank/DDBJ databases">
        <authorList>
            <person name="de Groot N.N."/>
        </authorList>
    </citation>
    <scope>NUCLEOTIDE SEQUENCE [LARGE SCALE GENOMIC DNA]</scope>
    <source>
        <strain evidence="1 2">ATCC 51327</strain>
    </source>
</reference>
<dbReference type="RefSeq" id="WP_089861561.1">
    <property type="nucleotide sequence ID" value="NZ_FOTI01000018.1"/>
</dbReference>
<protein>
    <recommendedName>
        <fullName evidence="3">MORN repeat variant</fullName>
    </recommendedName>
</protein>
<dbReference type="EMBL" id="FOTI01000018">
    <property type="protein sequence ID" value="SFL56603.1"/>
    <property type="molecule type" value="Genomic_DNA"/>
</dbReference>
<dbReference type="AlphaFoldDB" id="A0A1I4IRI1"/>
<name>A0A1I4IRI1_9FIRM</name>
<organism evidence="1 2">
    <name type="scientific">Halanaerobium salsuginis</name>
    <dbReference type="NCBI Taxonomy" id="29563"/>
    <lineage>
        <taxon>Bacteria</taxon>
        <taxon>Bacillati</taxon>
        <taxon>Bacillota</taxon>
        <taxon>Clostridia</taxon>
        <taxon>Halanaerobiales</taxon>
        <taxon>Halanaerobiaceae</taxon>
        <taxon>Halanaerobium</taxon>
    </lineage>
</organism>
<keyword evidence="2" id="KW-1185">Reference proteome</keyword>
<gene>
    <name evidence="1" type="ORF">SAMN02983006_01488</name>
</gene>
<dbReference type="STRING" id="29563.SAMN02983006_01488"/>
<evidence type="ECO:0008006" key="3">
    <source>
        <dbReference type="Google" id="ProtNLM"/>
    </source>
</evidence>